<protein>
    <recommendedName>
        <fullName evidence="3">Imelysin-like domain-containing protein</fullName>
    </recommendedName>
</protein>
<dbReference type="EMBL" id="BAAAEI010000015">
    <property type="protein sequence ID" value="GAA0361355.1"/>
    <property type="molecule type" value="Genomic_DNA"/>
</dbReference>
<gene>
    <name evidence="1" type="ORF">GCM10009092_27100</name>
</gene>
<organism evidence="1 2">
    <name type="scientific">Bowmanella denitrificans</name>
    <dbReference type="NCBI Taxonomy" id="366582"/>
    <lineage>
        <taxon>Bacteria</taxon>
        <taxon>Pseudomonadati</taxon>
        <taxon>Pseudomonadota</taxon>
        <taxon>Gammaproteobacteria</taxon>
        <taxon>Alteromonadales</taxon>
        <taxon>Alteromonadaceae</taxon>
        <taxon>Bowmanella</taxon>
    </lineage>
</organism>
<reference evidence="1 2" key="1">
    <citation type="journal article" date="2019" name="Int. J. Syst. Evol. Microbiol.">
        <title>The Global Catalogue of Microorganisms (GCM) 10K type strain sequencing project: providing services to taxonomists for standard genome sequencing and annotation.</title>
        <authorList>
            <consortium name="The Broad Institute Genomics Platform"/>
            <consortium name="The Broad Institute Genome Sequencing Center for Infectious Disease"/>
            <person name="Wu L."/>
            <person name="Ma J."/>
        </authorList>
    </citation>
    <scope>NUCLEOTIDE SEQUENCE [LARGE SCALE GENOMIC DNA]</scope>
    <source>
        <strain evidence="1 2">JCM 13378</strain>
    </source>
</reference>
<comment type="caution">
    <text evidence="1">The sequence shown here is derived from an EMBL/GenBank/DDBJ whole genome shotgun (WGS) entry which is preliminary data.</text>
</comment>
<keyword evidence="2" id="KW-1185">Reference proteome</keyword>
<dbReference type="RefSeq" id="WP_343845605.1">
    <property type="nucleotide sequence ID" value="NZ_BAAAEI010000015.1"/>
</dbReference>
<evidence type="ECO:0000313" key="2">
    <source>
        <dbReference type="Proteomes" id="UP001501757"/>
    </source>
</evidence>
<evidence type="ECO:0008006" key="3">
    <source>
        <dbReference type="Google" id="ProtNLM"/>
    </source>
</evidence>
<dbReference type="Proteomes" id="UP001501757">
    <property type="component" value="Unassembled WGS sequence"/>
</dbReference>
<evidence type="ECO:0000313" key="1">
    <source>
        <dbReference type="EMBL" id="GAA0361355.1"/>
    </source>
</evidence>
<name>A0ABN0XDL9_9ALTE</name>
<sequence>MTKAVARLAYGLVCLFLLLALLTAGTAWWLLEDKPWVEEDVVSQLDQADSVNPLLKQARGLLRYNQYPQTLRVSKPQLQSLAGLAQRALPGLQGQVGLSEQLGWTVWSYRLPDNPFGRYINLSVELLPANGIQLGDIRVGGLSFSGDTVKCLALWLLDWKLGDELASDFLQRIEQVQLSEQQVLVRIAAFNDLYAKLKALPKSALSAQDELKRQRVQFYLSQLDSMALPPADISLGPLIGHVFEHAKQRAQAGANAYEENEAALMALAIFAGTYRFAHFVGDLNNAQGKIPVARTHTTLAGRRDLSLHFLYSAAIKLLSEQGVSMAIGEFKELMDRSKKDSGFSFVDLTADMTGIRFAELATHPYTAVRLQEAVAGLGNEALFFPDVSGLPEGLDKQAFTERYQQVDSQAYKAEIQEIHRRIGSLALYQP</sequence>
<accession>A0ABN0XDL9</accession>
<proteinExistence type="predicted"/>